<feature type="chain" id="PRO_5033106877" description="Protein disulfide-isomerase" evidence="13">
    <location>
        <begin position="21"/>
        <end position="477"/>
    </location>
</feature>
<comment type="subcellular location">
    <subcellularLocation>
        <location evidence="2">Endoplasmic reticulum lumen</location>
    </subcellularLocation>
</comment>
<evidence type="ECO:0000256" key="8">
    <source>
        <dbReference type="ARBA" id="ARBA00023157"/>
    </source>
</evidence>
<dbReference type="OrthoDB" id="427280at2759"/>
<gene>
    <name evidence="15" type="ORF">JKF63_00993</name>
</gene>
<protein>
    <recommendedName>
        <fullName evidence="4 13">Protein disulfide-isomerase</fullName>
        <ecNumber evidence="4 13">5.3.4.1</ecNumber>
    </recommendedName>
</protein>
<name>A0A836I5V0_9TRYP</name>
<dbReference type="Proteomes" id="UP000674318">
    <property type="component" value="Unassembled WGS sequence"/>
</dbReference>
<evidence type="ECO:0000256" key="12">
    <source>
        <dbReference type="RuleBase" id="RU004208"/>
    </source>
</evidence>
<dbReference type="PROSITE" id="PS51352">
    <property type="entry name" value="THIOREDOXIN_2"/>
    <property type="match status" value="2"/>
</dbReference>
<dbReference type="Pfam" id="PF00085">
    <property type="entry name" value="Thioredoxin"/>
    <property type="match status" value="2"/>
</dbReference>
<evidence type="ECO:0000256" key="10">
    <source>
        <dbReference type="ARBA" id="ARBA00023284"/>
    </source>
</evidence>
<feature type="disulfide bond" description="Redox-active" evidence="11">
    <location>
        <begin position="48"/>
        <end position="51"/>
    </location>
</feature>
<dbReference type="AlphaFoldDB" id="A0A836I5V0"/>
<reference evidence="15 16" key="1">
    <citation type="submission" date="2021-02" db="EMBL/GenBank/DDBJ databases">
        <title>Porcisia hertigi Genome sequencing and assembly.</title>
        <authorList>
            <person name="Almutairi H."/>
            <person name="Gatherer D."/>
        </authorList>
    </citation>
    <scope>NUCLEOTIDE SEQUENCE [LARGE SCALE GENOMIC DNA]</scope>
    <source>
        <strain evidence="15 16">C119</strain>
    </source>
</reference>
<dbReference type="CDD" id="cd02961">
    <property type="entry name" value="PDI_a_family"/>
    <property type="match status" value="1"/>
</dbReference>
<dbReference type="PRINTS" id="PR00421">
    <property type="entry name" value="THIOREDOXIN"/>
</dbReference>
<keyword evidence="8 11" id="KW-1015">Disulfide bond</keyword>
<evidence type="ECO:0000256" key="2">
    <source>
        <dbReference type="ARBA" id="ARBA00004319"/>
    </source>
</evidence>
<dbReference type="NCBIfam" id="TIGR01130">
    <property type="entry name" value="ER_PDI_fam"/>
    <property type="match status" value="1"/>
</dbReference>
<dbReference type="EC" id="5.3.4.1" evidence="4 13"/>
<evidence type="ECO:0000256" key="1">
    <source>
        <dbReference type="ARBA" id="ARBA00001182"/>
    </source>
</evidence>
<keyword evidence="10 11" id="KW-0676">Redox-active center</keyword>
<dbReference type="Pfam" id="PF13848">
    <property type="entry name" value="Thioredoxin_6"/>
    <property type="match status" value="1"/>
</dbReference>
<dbReference type="CDD" id="cd02995">
    <property type="entry name" value="PDI_a_PDI_a'_C"/>
    <property type="match status" value="1"/>
</dbReference>
<dbReference type="RefSeq" id="XP_067753199.1">
    <property type="nucleotide sequence ID" value="XM_067897042.1"/>
</dbReference>
<dbReference type="PROSITE" id="PS00194">
    <property type="entry name" value="THIOREDOXIN_1"/>
    <property type="match status" value="2"/>
</dbReference>
<dbReference type="GO" id="GO:0005788">
    <property type="term" value="C:endoplasmic reticulum lumen"/>
    <property type="evidence" value="ECO:0007669"/>
    <property type="project" value="UniProtKB-SubCell"/>
</dbReference>
<dbReference type="InterPro" id="IPR036249">
    <property type="entry name" value="Thioredoxin-like_sf"/>
</dbReference>
<dbReference type="EMBL" id="JAFJZO010000036">
    <property type="protein sequence ID" value="KAG5490871.1"/>
    <property type="molecule type" value="Genomic_DNA"/>
</dbReference>
<keyword evidence="16" id="KW-1185">Reference proteome</keyword>
<dbReference type="NCBIfam" id="TIGR01126">
    <property type="entry name" value="pdi_dom"/>
    <property type="match status" value="2"/>
</dbReference>
<comment type="similarity">
    <text evidence="3 12">Belongs to the protein disulfide isomerase family.</text>
</comment>
<evidence type="ECO:0000256" key="11">
    <source>
        <dbReference type="PIRSR" id="PIRSR605792-51"/>
    </source>
</evidence>
<dbReference type="InterPro" id="IPR005788">
    <property type="entry name" value="PDI_thioredoxin-like_dom"/>
</dbReference>
<feature type="domain" description="Thioredoxin" evidence="14">
    <location>
        <begin position="4"/>
        <end position="124"/>
    </location>
</feature>
<dbReference type="InterPro" id="IPR013766">
    <property type="entry name" value="Thioredoxin_domain"/>
</dbReference>
<dbReference type="InterPro" id="IPR017937">
    <property type="entry name" value="Thioredoxin_CS"/>
</dbReference>
<dbReference type="InterPro" id="IPR005792">
    <property type="entry name" value="Prot_disulphide_isomerase"/>
</dbReference>
<keyword evidence="9 13" id="KW-0413">Isomerase</keyword>
<dbReference type="PANTHER" id="PTHR18929:SF246">
    <property type="entry name" value="PROTEIN DISULFIDE ISOMERASE-LIKE 1-4"/>
    <property type="match status" value="1"/>
</dbReference>
<evidence type="ECO:0000256" key="5">
    <source>
        <dbReference type="ARBA" id="ARBA00022729"/>
    </source>
</evidence>
<evidence type="ECO:0000256" key="13">
    <source>
        <dbReference type="RuleBase" id="RU361130"/>
    </source>
</evidence>
<dbReference type="GeneID" id="94287119"/>
<dbReference type="GO" id="GO:0003756">
    <property type="term" value="F:protein disulfide isomerase activity"/>
    <property type="evidence" value="ECO:0007669"/>
    <property type="project" value="UniProtKB-EC"/>
</dbReference>
<feature type="disulfide bond" description="Redox-active" evidence="11">
    <location>
        <begin position="382"/>
        <end position="385"/>
    </location>
</feature>
<keyword evidence="5 13" id="KW-0732">Signal</keyword>
<dbReference type="Gene3D" id="3.40.30.10">
    <property type="entry name" value="Glutaredoxin"/>
    <property type="match status" value="4"/>
</dbReference>
<evidence type="ECO:0000256" key="4">
    <source>
        <dbReference type="ARBA" id="ARBA00012723"/>
    </source>
</evidence>
<keyword evidence="6" id="KW-0677">Repeat</keyword>
<dbReference type="CDD" id="cd02982">
    <property type="entry name" value="PDI_b'_family"/>
    <property type="match status" value="1"/>
</dbReference>
<dbReference type="GO" id="GO:0006457">
    <property type="term" value="P:protein folding"/>
    <property type="evidence" value="ECO:0007669"/>
    <property type="project" value="TreeGrafter"/>
</dbReference>
<dbReference type="PANTHER" id="PTHR18929">
    <property type="entry name" value="PROTEIN DISULFIDE ISOMERASE"/>
    <property type="match status" value="1"/>
</dbReference>
<evidence type="ECO:0000256" key="3">
    <source>
        <dbReference type="ARBA" id="ARBA00006347"/>
    </source>
</evidence>
<evidence type="ECO:0000256" key="9">
    <source>
        <dbReference type="ARBA" id="ARBA00023235"/>
    </source>
</evidence>
<evidence type="ECO:0000313" key="16">
    <source>
        <dbReference type="Proteomes" id="UP000674318"/>
    </source>
</evidence>
<keyword evidence="7" id="KW-0256">Endoplasmic reticulum</keyword>
<dbReference type="SUPFAM" id="SSF52833">
    <property type="entry name" value="Thioredoxin-like"/>
    <property type="match status" value="4"/>
</dbReference>
<feature type="signal peptide" evidence="13">
    <location>
        <begin position="1"/>
        <end position="20"/>
    </location>
</feature>
<sequence>MKYLCLAVALCALLFCGVSAEVQVATKDDFDKVVSGDLTLMKFYAPWCGHCKTLAPEFEKAAEMLTGVATLAEVDCTKEEELARKYEIKGFPTLFIFRNGKKIMDYSGPRTADGITSFMKALSGPLVVEVQKSAELEELKKESLPVCVVKTASDSSEIASLITQVGDAFRTEMKFVLVKDADISPADAMESVTVYRNGSERETYTGATPITADTLTNFLTKASIAFFGELNAASFQKYMKMNAEIPLGWVFMDKNTDATLKESLVAVAQKYRSQVLLTRIDGDQFREVSQQLAVPKGTPFPVFVIDRDRKHHVMPLDIPVTPESVADFVEKYIKGETKQSMMSEPIPDKETVDGLTTVVGETLEKYTDGTRNVLLFFYAPWCGHCKSLHPEYEKMAKNLEAEDVVIAKIDATANDFDRTKFEVSGYPTLFFIPAGKPPMVYGGGRTADDIAAFVKSHMIVSAAPSGESANADNEGDL</sequence>
<dbReference type="GO" id="GO:0034976">
    <property type="term" value="P:response to endoplasmic reticulum stress"/>
    <property type="evidence" value="ECO:0007669"/>
    <property type="project" value="TreeGrafter"/>
</dbReference>
<proteinExistence type="inferred from homology"/>
<evidence type="ECO:0000313" key="15">
    <source>
        <dbReference type="EMBL" id="KAG5490871.1"/>
    </source>
</evidence>
<feature type="domain" description="Thioredoxin" evidence="14">
    <location>
        <begin position="340"/>
        <end position="459"/>
    </location>
</feature>
<accession>A0A836I5V0</accession>
<dbReference type="CDD" id="cd02981">
    <property type="entry name" value="PDI_b_family"/>
    <property type="match status" value="1"/>
</dbReference>
<comment type="caution">
    <text evidence="15">The sequence shown here is derived from an EMBL/GenBank/DDBJ whole genome shotgun (WGS) entry which is preliminary data.</text>
</comment>
<organism evidence="15 16">
    <name type="scientific">Porcisia hertigi</name>
    <dbReference type="NCBI Taxonomy" id="2761500"/>
    <lineage>
        <taxon>Eukaryota</taxon>
        <taxon>Discoba</taxon>
        <taxon>Euglenozoa</taxon>
        <taxon>Kinetoplastea</taxon>
        <taxon>Metakinetoplastina</taxon>
        <taxon>Trypanosomatida</taxon>
        <taxon>Trypanosomatidae</taxon>
        <taxon>Leishmaniinae</taxon>
        <taxon>Porcisia</taxon>
    </lineage>
</organism>
<evidence type="ECO:0000259" key="14">
    <source>
        <dbReference type="PROSITE" id="PS51352"/>
    </source>
</evidence>
<evidence type="ECO:0000256" key="6">
    <source>
        <dbReference type="ARBA" id="ARBA00022737"/>
    </source>
</evidence>
<evidence type="ECO:0000256" key="7">
    <source>
        <dbReference type="ARBA" id="ARBA00022824"/>
    </source>
</evidence>
<dbReference type="KEGG" id="phet:94287119"/>
<comment type="catalytic activity">
    <reaction evidence="1 13">
        <text>Catalyzes the rearrangement of -S-S- bonds in proteins.</text>
        <dbReference type="EC" id="5.3.4.1"/>
    </reaction>
</comment>